<name>A0A2A6E4T0_TANFO</name>
<dbReference type="EMBL" id="NSLJ01000054">
    <property type="protein sequence ID" value="PDP42074.1"/>
    <property type="molecule type" value="Genomic_DNA"/>
</dbReference>
<accession>A0A2A6E4T0</accession>
<evidence type="ECO:0000313" key="2">
    <source>
        <dbReference type="Proteomes" id="UP000219259"/>
    </source>
</evidence>
<organism evidence="1 2">
    <name type="scientific">Tannerella forsythia</name>
    <name type="common">Bacteroides forsythus</name>
    <dbReference type="NCBI Taxonomy" id="28112"/>
    <lineage>
        <taxon>Bacteria</taxon>
        <taxon>Pseudomonadati</taxon>
        <taxon>Bacteroidota</taxon>
        <taxon>Bacteroidia</taxon>
        <taxon>Bacteroidales</taxon>
        <taxon>Tannerellaceae</taxon>
        <taxon>Tannerella</taxon>
    </lineage>
</organism>
<dbReference type="AlphaFoldDB" id="A0A2A6E4T0"/>
<evidence type="ECO:0000313" key="1">
    <source>
        <dbReference type="EMBL" id="PDP42074.1"/>
    </source>
</evidence>
<protein>
    <submittedName>
        <fullName evidence="1">Uncharacterized protein</fullName>
    </submittedName>
</protein>
<sequence>MKTKIILWIGALLLLIGEAGCEKELSDTELMKQQIIGTWEWTVSYQPGILWEVKPIPGEKREITFIDDRVLATHNKEIIDNKPVITDNKKVILDGSYVLCKEKDKFYITITPKEGAEDLQYLVGKKEISLNEDGNTLIFSYYIGKGGFSTIYKKVN</sequence>
<proteinExistence type="predicted"/>
<gene>
    <name evidence="1" type="ORF">CLI86_13140</name>
</gene>
<comment type="caution">
    <text evidence="1">The sequence shown here is derived from an EMBL/GenBank/DDBJ whole genome shotgun (WGS) entry which is preliminary data.</text>
</comment>
<dbReference type="Proteomes" id="UP000219259">
    <property type="component" value="Unassembled WGS sequence"/>
</dbReference>
<reference evidence="1 2" key="1">
    <citation type="submission" date="2017-09" db="EMBL/GenBank/DDBJ databases">
        <title>Phase variable restriction modification systems are present in the genome sequences of periodontal pathogens Prevotella intermedia, Tannerella forsythia and Porphyromonas gingivalis.</title>
        <authorList>
            <person name="Haigh R.D."/>
            <person name="Crawford L."/>
            <person name="Ralph J."/>
            <person name="Wanford J."/>
            <person name="Vartoukian S.R."/>
            <person name="Hijazib K."/>
            <person name="Wade W."/>
            <person name="Oggioni M.R."/>
        </authorList>
    </citation>
    <scope>NUCLEOTIDE SEQUENCE [LARGE SCALE GENOMIC DNA]</scope>
    <source>
        <strain evidence="1 2">WW11663</strain>
    </source>
</reference>
<dbReference type="RefSeq" id="WP_074451494.1">
    <property type="nucleotide sequence ID" value="NZ_FMML01000018.1"/>
</dbReference>